<dbReference type="Gene3D" id="1.50.10.10">
    <property type="match status" value="1"/>
</dbReference>
<accession>A0A1G8IXV3</accession>
<dbReference type="GO" id="GO:0016787">
    <property type="term" value="F:hydrolase activity"/>
    <property type="evidence" value="ECO:0007669"/>
    <property type="project" value="UniProtKB-KW"/>
</dbReference>
<proteinExistence type="predicted"/>
<keyword evidence="3" id="KW-1185">Reference proteome</keyword>
<sequence length="365" mass="40529">MLMEYFETYLGRYEPYKNGAWCYEDGCIYRGLECLHRATGEARWRAQLVRMVNARMEDGPALAGYDPNEYNIDNVLPGRALLYLHEITGEARYLDAAALLAGQLSSQPRTRSGVYWHKLRYPWQVWLDGLYMGAPFQIGYGLRVGDDALIADALAQVGSALDMTYVPATGLYAHAVDEARKQPWANAETGHSRAHWARALGWLAMALVDIAELVGPERFAPLQARTRALLDRIAELRQPEGLWLQVVDRPDLAGNYEESSASAMFIYALLRGNALGLSDGDPEGLFELLTEKTLRPAQNGGLEFADICEVAGLGKFGDRFRDGSAEYYLSERRVADDAKGVGPLMMAAASALEREQSRAPLRASR</sequence>
<dbReference type="Pfam" id="PF07470">
    <property type="entry name" value="Glyco_hydro_88"/>
    <property type="match status" value="1"/>
</dbReference>
<keyword evidence="1 2" id="KW-0378">Hydrolase</keyword>
<dbReference type="EMBL" id="FNEK01000001">
    <property type="protein sequence ID" value="SDI23868.1"/>
    <property type="molecule type" value="Genomic_DNA"/>
</dbReference>
<dbReference type="PANTHER" id="PTHR33886:SF8">
    <property type="entry name" value="UNSATURATED RHAMNOGALACTURONAN HYDROLASE (EUROFUNG)"/>
    <property type="match status" value="1"/>
</dbReference>
<name>A0A1G8IXV3_9RHOB</name>
<dbReference type="Proteomes" id="UP000199382">
    <property type="component" value="Unassembled WGS sequence"/>
</dbReference>
<dbReference type="InterPro" id="IPR052043">
    <property type="entry name" value="PolySaccharide_Degr_Enz"/>
</dbReference>
<organism evidence="2 3">
    <name type="scientific">Aliiruegeria lutimaris</name>
    <dbReference type="NCBI Taxonomy" id="571298"/>
    <lineage>
        <taxon>Bacteria</taxon>
        <taxon>Pseudomonadati</taxon>
        <taxon>Pseudomonadota</taxon>
        <taxon>Alphaproteobacteria</taxon>
        <taxon>Rhodobacterales</taxon>
        <taxon>Roseobacteraceae</taxon>
        <taxon>Aliiruegeria</taxon>
    </lineage>
</organism>
<dbReference type="GO" id="GO:0005975">
    <property type="term" value="P:carbohydrate metabolic process"/>
    <property type="evidence" value="ECO:0007669"/>
    <property type="project" value="InterPro"/>
</dbReference>
<dbReference type="SUPFAM" id="SSF48208">
    <property type="entry name" value="Six-hairpin glycosidases"/>
    <property type="match status" value="1"/>
</dbReference>
<dbReference type="InterPro" id="IPR008928">
    <property type="entry name" value="6-hairpin_glycosidase_sf"/>
</dbReference>
<protein>
    <submittedName>
        <fullName evidence="2">Unsaturated rhamnogalacturonyl hydrolase</fullName>
    </submittedName>
</protein>
<dbReference type="STRING" id="571298.SAMN04488026_1001164"/>
<dbReference type="InterPro" id="IPR010905">
    <property type="entry name" value="Glyco_hydro_88"/>
</dbReference>
<dbReference type="InterPro" id="IPR012341">
    <property type="entry name" value="6hp_glycosidase-like_sf"/>
</dbReference>
<evidence type="ECO:0000313" key="3">
    <source>
        <dbReference type="Proteomes" id="UP000199382"/>
    </source>
</evidence>
<reference evidence="2 3" key="1">
    <citation type="submission" date="2016-10" db="EMBL/GenBank/DDBJ databases">
        <authorList>
            <person name="de Groot N.N."/>
        </authorList>
    </citation>
    <scope>NUCLEOTIDE SEQUENCE [LARGE SCALE GENOMIC DNA]</scope>
    <source>
        <strain evidence="2 3">DSM 25294</strain>
    </source>
</reference>
<dbReference type="RefSeq" id="WP_093147485.1">
    <property type="nucleotide sequence ID" value="NZ_FNEK01000001.1"/>
</dbReference>
<dbReference type="PANTHER" id="PTHR33886">
    <property type="entry name" value="UNSATURATED RHAMNOGALACTURONAN HYDROLASE (EUROFUNG)"/>
    <property type="match status" value="1"/>
</dbReference>
<evidence type="ECO:0000313" key="2">
    <source>
        <dbReference type="EMBL" id="SDI23868.1"/>
    </source>
</evidence>
<dbReference type="OrthoDB" id="6381507at2"/>
<gene>
    <name evidence="2" type="ORF">SAMN04488026_1001164</name>
</gene>
<evidence type="ECO:0000256" key="1">
    <source>
        <dbReference type="ARBA" id="ARBA00022801"/>
    </source>
</evidence>
<dbReference type="AlphaFoldDB" id="A0A1G8IXV3"/>